<organism evidence="2 3">
    <name type="scientific">Candidatus Iainarchaeum sp</name>
    <dbReference type="NCBI Taxonomy" id="3101447"/>
    <lineage>
        <taxon>Archaea</taxon>
        <taxon>Candidatus Iainarchaeota</taxon>
        <taxon>Candidatus Iainarchaeia</taxon>
        <taxon>Candidatus Iainarchaeales</taxon>
        <taxon>Candidatus Iainarchaeaceae</taxon>
        <taxon>Candidatus Iainarchaeum</taxon>
    </lineage>
</organism>
<sequence>MGVIVYSLPNCPKCAASKAVLKRHNVPFEEYDVVQDKEKAREMIEKRRSVRPEGSKEVMMPLLDIEGIILEGFNREKIESALKEKGLLK</sequence>
<dbReference type="GO" id="GO:0009055">
    <property type="term" value="F:electron transfer activity"/>
    <property type="evidence" value="ECO:0007669"/>
    <property type="project" value="TreeGrafter"/>
</dbReference>
<dbReference type="GO" id="GO:0045454">
    <property type="term" value="P:cell redox homeostasis"/>
    <property type="evidence" value="ECO:0007669"/>
    <property type="project" value="TreeGrafter"/>
</dbReference>
<protein>
    <submittedName>
        <fullName evidence="2">NrdH-redoxin</fullName>
    </submittedName>
</protein>
<name>A0A938YVE6_9ARCH</name>
<gene>
    <name evidence="2" type="ORF">JW744_05230</name>
</gene>
<dbReference type="PROSITE" id="PS51354">
    <property type="entry name" value="GLUTAREDOXIN_2"/>
    <property type="match status" value="1"/>
</dbReference>
<dbReference type="InterPro" id="IPR051548">
    <property type="entry name" value="Grx-like_ET"/>
</dbReference>
<evidence type="ECO:0000259" key="1">
    <source>
        <dbReference type="Pfam" id="PF00462"/>
    </source>
</evidence>
<dbReference type="AlphaFoldDB" id="A0A938YVE6"/>
<accession>A0A938YVE6</accession>
<dbReference type="SUPFAM" id="SSF52833">
    <property type="entry name" value="Thioredoxin-like"/>
    <property type="match status" value="1"/>
</dbReference>
<dbReference type="InterPro" id="IPR002109">
    <property type="entry name" value="Glutaredoxin"/>
</dbReference>
<dbReference type="Gene3D" id="3.40.30.10">
    <property type="entry name" value="Glutaredoxin"/>
    <property type="match status" value="1"/>
</dbReference>
<comment type="caution">
    <text evidence="2">The sequence shown here is derived from an EMBL/GenBank/DDBJ whole genome shotgun (WGS) entry which is preliminary data.</text>
</comment>
<dbReference type="PANTHER" id="PTHR34386">
    <property type="entry name" value="GLUTAREDOXIN"/>
    <property type="match status" value="1"/>
</dbReference>
<dbReference type="CDD" id="cd02976">
    <property type="entry name" value="NrdH"/>
    <property type="match status" value="1"/>
</dbReference>
<evidence type="ECO:0000313" key="2">
    <source>
        <dbReference type="EMBL" id="MBN2067844.1"/>
    </source>
</evidence>
<dbReference type="PANTHER" id="PTHR34386:SF1">
    <property type="entry name" value="GLUTAREDOXIN-LIKE PROTEIN NRDH"/>
    <property type="match status" value="1"/>
</dbReference>
<dbReference type="EMBL" id="JAFGDB010000091">
    <property type="protein sequence ID" value="MBN2067844.1"/>
    <property type="molecule type" value="Genomic_DNA"/>
</dbReference>
<evidence type="ECO:0000313" key="3">
    <source>
        <dbReference type="Proteomes" id="UP000809243"/>
    </source>
</evidence>
<reference evidence="2" key="1">
    <citation type="submission" date="2021-01" db="EMBL/GenBank/DDBJ databases">
        <title>Active Sulfur Cycling in an Early Earth Analoge.</title>
        <authorList>
            <person name="Hahn C.R."/>
            <person name="Youssef N.H."/>
            <person name="Elshahed M."/>
        </authorList>
    </citation>
    <scope>NUCLEOTIDE SEQUENCE</scope>
    <source>
        <strain evidence="2">Zod_Metabat.1151</strain>
    </source>
</reference>
<dbReference type="Proteomes" id="UP000809243">
    <property type="component" value="Unassembled WGS sequence"/>
</dbReference>
<proteinExistence type="predicted"/>
<dbReference type="InterPro" id="IPR036249">
    <property type="entry name" value="Thioredoxin-like_sf"/>
</dbReference>
<feature type="domain" description="Glutaredoxin" evidence="1">
    <location>
        <begin position="3"/>
        <end position="46"/>
    </location>
</feature>
<dbReference type="Pfam" id="PF00462">
    <property type="entry name" value="Glutaredoxin"/>
    <property type="match status" value="1"/>
</dbReference>